<organism evidence="2 3">
    <name type="scientific">Parelaphostrongylus tenuis</name>
    <name type="common">Meningeal worm</name>
    <dbReference type="NCBI Taxonomy" id="148309"/>
    <lineage>
        <taxon>Eukaryota</taxon>
        <taxon>Metazoa</taxon>
        <taxon>Ecdysozoa</taxon>
        <taxon>Nematoda</taxon>
        <taxon>Chromadorea</taxon>
        <taxon>Rhabditida</taxon>
        <taxon>Rhabditina</taxon>
        <taxon>Rhabditomorpha</taxon>
        <taxon>Strongyloidea</taxon>
        <taxon>Metastrongylidae</taxon>
        <taxon>Parelaphostrongylus</taxon>
    </lineage>
</organism>
<dbReference type="EMBL" id="JAHQIW010001990">
    <property type="protein sequence ID" value="KAJ1354166.1"/>
    <property type="molecule type" value="Genomic_DNA"/>
</dbReference>
<dbReference type="Proteomes" id="UP001196413">
    <property type="component" value="Unassembled WGS sequence"/>
</dbReference>
<sequence>MSKDLLVDALESVNNAELDELETELDSLEKLLAEADVESQVPKHKMSKTEEDRRIAQLKNEIDLVSKEVRNLEEIRDALTHTVL</sequence>
<protein>
    <submittedName>
        <fullName evidence="2">Laminin B (Domain IV)</fullName>
    </submittedName>
</protein>
<keyword evidence="1" id="KW-0175">Coiled coil</keyword>
<dbReference type="AlphaFoldDB" id="A0AAD5MUA9"/>
<name>A0AAD5MUA9_PARTN</name>
<evidence type="ECO:0000313" key="2">
    <source>
        <dbReference type="EMBL" id="KAJ1354166.1"/>
    </source>
</evidence>
<proteinExistence type="predicted"/>
<accession>A0AAD5MUA9</accession>
<reference evidence="2" key="1">
    <citation type="submission" date="2021-06" db="EMBL/GenBank/DDBJ databases">
        <title>Parelaphostrongylus tenuis whole genome reference sequence.</title>
        <authorList>
            <person name="Garwood T.J."/>
            <person name="Larsen P.A."/>
            <person name="Fountain-Jones N.M."/>
            <person name="Garbe J.R."/>
            <person name="Macchietto M.G."/>
            <person name="Kania S.A."/>
            <person name="Gerhold R.W."/>
            <person name="Richards J.E."/>
            <person name="Wolf T.M."/>
        </authorList>
    </citation>
    <scope>NUCLEOTIDE SEQUENCE</scope>
    <source>
        <strain evidence="2">MNPRO001-30</strain>
        <tissue evidence="2">Meninges</tissue>
    </source>
</reference>
<feature type="coiled-coil region" evidence="1">
    <location>
        <begin position="11"/>
        <end position="75"/>
    </location>
</feature>
<keyword evidence="3" id="KW-1185">Reference proteome</keyword>
<evidence type="ECO:0000256" key="1">
    <source>
        <dbReference type="SAM" id="Coils"/>
    </source>
</evidence>
<evidence type="ECO:0000313" key="3">
    <source>
        <dbReference type="Proteomes" id="UP001196413"/>
    </source>
</evidence>
<gene>
    <name evidence="2" type="primary">LAM-2_1</name>
    <name evidence="2" type="ORF">KIN20_011005</name>
</gene>
<comment type="caution">
    <text evidence="2">The sequence shown here is derived from an EMBL/GenBank/DDBJ whole genome shotgun (WGS) entry which is preliminary data.</text>
</comment>